<gene>
    <name evidence="2" type="primary">pgpA</name>
    <name evidence="3" type="ORF">LS73_004840</name>
    <name evidence="2" type="ORF">NCTC12714_00603</name>
</gene>
<keyword evidence="5" id="KW-1185">Reference proteome</keyword>
<keyword evidence="1" id="KW-1133">Transmembrane helix</keyword>
<dbReference type="GO" id="GO:0008962">
    <property type="term" value="F:phosphatidylglycerophosphatase activity"/>
    <property type="evidence" value="ECO:0007669"/>
    <property type="project" value="UniProtKB-EC"/>
</dbReference>
<keyword evidence="2" id="KW-0378">Hydrolase</keyword>
<dbReference type="Proteomes" id="UP000029922">
    <property type="component" value="Unassembled WGS sequence"/>
</dbReference>
<protein>
    <submittedName>
        <fullName evidence="2">Phosphatidylglycerophosphatase A</fullName>
        <ecNumber evidence="2">3.1.3.27</ecNumber>
    </submittedName>
</protein>
<organism evidence="2 5">
    <name type="scientific">Helicobacter muridarum</name>
    <dbReference type="NCBI Taxonomy" id="216"/>
    <lineage>
        <taxon>Bacteria</taxon>
        <taxon>Pseudomonadati</taxon>
        <taxon>Campylobacterota</taxon>
        <taxon>Epsilonproteobacteria</taxon>
        <taxon>Campylobacterales</taxon>
        <taxon>Helicobacteraceae</taxon>
        <taxon>Helicobacter</taxon>
    </lineage>
</organism>
<dbReference type="EMBL" id="JRPD02000008">
    <property type="protein sequence ID" value="TLE00318.1"/>
    <property type="molecule type" value="Genomic_DNA"/>
</dbReference>
<feature type="transmembrane region" description="Helical" evidence="1">
    <location>
        <begin position="98"/>
        <end position="115"/>
    </location>
</feature>
<dbReference type="STRING" id="216.LS73_03380"/>
<proteinExistence type="predicted"/>
<dbReference type="OrthoDB" id="5328909at2"/>
<dbReference type="EC" id="3.1.3.27" evidence="2"/>
<reference evidence="3 4" key="1">
    <citation type="journal article" date="2014" name="Genome Announc.">
        <title>Draft genome sequences of eight enterohepatic helicobacter species isolated from both laboratory and wild rodents.</title>
        <authorList>
            <person name="Sheh A."/>
            <person name="Shen Z."/>
            <person name="Fox J.G."/>
        </authorList>
    </citation>
    <scope>NUCLEOTIDE SEQUENCE [LARGE SCALE GENOMIC DNA]</scope>
    <source>
        <strain evidence="3 4">ST1</strain>
    </source>
</reference>
<keyword evidence="1" id="KW-0812">Transmembrane</keyword>
<name>A0A099TX86_9HELI</name>
<evidence type="ECO:0000313" key="4">
    <source>
        <dbReference type="Proteomes" id="UP000029922"/>
    </source>
</evidence>
<evidence type="ECO:0000313" key="3">
    <source>
        <dbReference type="EMBL" id="TLE00318.1"/>
    </source>
</evidence>
<feature type="transmembrane region" description="Helical" evidence="1">
    <location>
        <begin position="158"/>
        <end position="179"/>
    </location>
</feature>
<evidence type="ECO:0000313" key="2">
    <source>
        <dbReference type="EMBL" id="STQ85815.1"/>
    </source>
</evidence>
<dbReference type="RefSeq" id="WP_034557584.1">
    <property type="nucleotide sequence ID" value="NZ_FZML01000006.1"/>
</dbReference>
<dbReference type="Proteomes" id="UP000255139">
    <property type="component" value="Unassembled WGS sequence"/>
</dbReference>
<reference evidence="2 5" key="2">
    <citation type="submission" date="2018-06" db="EMBL/GenBank/DDBJ databases">
        <authorList>
            <consortium name="Pathogen Informatics"/>
            <person name="Doyle S."/>
        </authorList>
    </citation>
    <scope>NUCLEOTIDE SEQUENCE [LARGE SCALE GENOMIC DNA]</scope>
    <source>
        <strain evidence="2 5">NCTC12714</strain>
    </source>
</reference>
<accession>A0A099TX86</accession>
<sequence>MKKNMTFENLFILVIIPQLWLRKIIASAIGLLITYPIILYNRESAFLLSLLFATFVYKTLKKMSEKKLKITKDINIQEQETQRVGKEIGGDNFQTPSGILDQFIAGLFCICLVIFADWQDFISKSCLSVVFISIYDYYKPSLIRRLYAFDKDRTLGFVLGGILNGVLSGVSVVISMLLLEKVWGYFIL</sequence>
<dbReference type="AlphaFoldDB" id="A0A099TX86"/>
<evidence type="ECO:0000313" key="5">
    <source>
        <dbReference type="Proteomes" id="UP000255139"/>
    </source>
</evidence>
<evidence type="ECO:0000256" key="1">
    <source>
        <dbReference type="SAM" id="Phobius"/>
    </source>
</evidence>
<feature type="transmembrane region" description="Helical" evidence="1">
    <location>
        <begin position="20"/>
        <end position="38"/>
    </location>
</feature>
<dbReference type="EMBL" id="UGJE01000002">
    <property type="protein sequence ID" value="STQ85815.1"/>
    <property type="molecule type" value="Genomic_DNA"/>
</dbReference>
<keyword evidence="1" id="KW-0472">Membrane</keyword>